<organism evidence="2 3">
    <name type="scientific">Apiospora arundinis</name>
    <dbReference type="NCBI Taxonomy" id="335852"/>
    <lineage>
        <taxon>Eukaryota</taxon>
        <taxon>Fungi</taxon>
        <taxon>Dikarya</taxon>
        <taxon>Ascomycota</taxon>
        <taxon>Pezizomycotina</taxon>
        <taxon>Sordariomycetes</taxon>
        <taxon>Xylariomycetidae</taxon>
        <taxon>Amphisphaeriales</taxon>
        <taxon>Apiosporaceae</taxon>
        <taxon>Apiospora</taxon>
    </lineage>
</organism>
<gene>
    <name evidence="2" type="ORF">PGQ11_013914</name>
</gene>
<keyword evidence="3" id="KW-1185">Reference proteome</keyword>
<proteinExistence type="predicted"/>
<evidence type="ECO:0000313" key="2">
    <source>
        <dbReference type="EMBL" id="KAK8851435.1"/>
    </source>
</evidence>
<reference evidence="2 3" key="1">
    <citation type="journal article" date="2024" name="IMA Fungus">
        <title>Apiospora arundinis, a panoply of carbohydrate-active enzymes and secondary metabolites.</title>
        <authorList>
            <person name="Sorensen T."/>
            <person name="Petersen C."/>
            <person name="Muurmann A.T."/>
            <person name="Christiansen J.V."/>
            <person name="Brundto M.L."/>
            <person name="Overgaard C.K."/>
            <person name="Boysen A.T."/>
            <person name="Wollenberg R.D."/>
            <person name="Larsen T.O."/>
            <person name="Sorensen J.L."/>
            <person name="Nielsen K.L."/>
            <person name="Sondergaard T.E."/>
        </authorList>
    </citation>
    <scope>NUCLEOTIDE SEQUENCE [LARGE SCALE GENOMIC DNA]</scope>
    <source>
        <strain evidence="2 3">AAU 773</strain>
    </source>
</reference>
<feature type="region of interest" description="Disordered" evidence="1">
    <location>
        <begin position="376"/>
        <end position="427"/>
    </location>
</feature>
<protein>
    <submittedName>
        <fullName evidence="2">Rapid response to glucose protein</fullName>
    </submittedName>
</protein>
<evidence type="ECO:0000313" key="3">
    <source>
        <dbReference type="Proteomes" id="UP001390339"/>
    </source>
</evidence>
<dbReference type="Proteomes" id="UP001390339">
    <property type="component" value="Unassembled WGS sequence"/>
</dbReference>
<accession>A0ABR2HQS9</accession>
<evidence type="ECO:0000256" key="1">
    <source>
        <dbReference type="SAM" id="MobiDB-lite"/>
    </source>
</evidence>
<dbReference type="EMBL" id="JAPCWZ010000009">
    <property type="protein sequence ID" value="KAK8851435.1"/>
    <property type="molecule type" value="Genomic_DNA"/>
</dbReference>
<feature type="compositionally biased region" description="Basic and acidic residues" evidence="1">
    <location>
        <begin position="394"/>
        <end position="407"/>
    </location>
</feature>
<feature type="compositionally biased region" description="Low complexity" evidence="1">
    <location>
        <begin position="380"/>
        <end position="392"/>
    </location>
</feature>
<sequence length="427" mass="44080">MGGTRSYTNEQIKFVLDAWIDGKKAPEIVQAYRQAFGDQRFGVSQVKYLKSAYGEDAEFGVPLVNRVVRPSSATGRAVQSARTLAGASLSQRGFGRPSMRPLLGTGTNQMLTSAQQPADFPARLASEPTPASIQGYDFGGTFSGGPSASGFSAISATASSTSTAGTSTGASLRNISFGAARTPYGPVAQGGILGRDAIMPGLSSSGPGDASWSGPGQGPSISAQKSAAEMRALTAPVSGTDGTLPDAAIGLMTPDLPSLSSFPAETAGPSASALVMQAGKAPTGGERSLLLPTAPENSKAANGSPGDLAPFSPQAAAVGEDMVGWHNTSHHGCPIQAKHRHDADGGIHFGGMRDLRQAMAAHTCSKLEEVSRAEWGAISQGEQPQQPEQPEQQGEDREQKEFARSEAPETPVAEDESTAMEECDDDD</sequence>
<feature type="compositionally biased region" description="Acidic residues" evidence="1">
    <location>
        <begin position="412"/>
        <end position="427"/>
    </location>
</feature>
<name>A0ABR2HQS9_9PEZI</name>
<comment type="caution">
    <text evidence="2">The sequence shown here is derived from an EMBL/GenBank/DDBJ whole genome shotgun (WGS) entry which is preliminary data.</text>
</comment>
<feature type="region of interest" description="Disordered" evidence="1">
    <location>
        <begin position="200"/>
        <end position="228"/>
    </location>
</feature>